<dbReference type="Gene3D" id="3.30.565.10">
    <property type="entry name" value="Histidine kinase-like ATPase, C-terminal domain"/>
    <property type="match status" value="1"/>
</dbReference>
<accession>A0A0S6VZJ5</accession>
<dbReference type="GO" id="GO:0004674">
    <property type="term" value="F:protein serine/threonine kinase activity"/>
    <property type="evidence" value="ECO:0007669"/>
    <property type="project" value="UniProtKB-KW"/>
</dbReference>
<evidence type="ECO:0000313" key="3">
    <source>
        <dbReference type="EMBL" id="GAK52677.1"/>
    </source>
</evidence>
<dbReference type="HOGENOM" id="CLU_090336_11_2_0"/>
<keyword evidence="4" id="KW-1185">Reference proteome</keyword>
<dbReference type="InterPro" id="IPR036890">
    <property type="entry name" value="HATPase_C_sf"/>
</dbReference>
<dbReference type="STRING" id="1499966.U14_03932"/>
<keyword evidence="1" id="KW-0723">Serine/threonine-protein kinase</keyword>
<organism evidence="3 4">
    <name type="scientific">Candidatus Moduliflexus flocculans</name>
    <dbReference type="NCBI Taxonomy" id="1499966"/>
    <lineage>
        <taxon>Bacteria</taxon>
        <taxon>Candidatus Moduliflexota</taxon>
        <taxon>Candidatus Moduliflexia</taxon>
        <taxon>Candidatus Moduliflexales</taxon>
        <taxon>Candidatus Moduliflexaceae</taxon>
    </lineage>
</organism>
<feature type="domain" description="Histidine kinase/HSP90-like ATPase" evidence="2">
    <location>
        <begin position="9"/>
        <end position="131"/>
    </location>
</feature>
<reference evidence="3 4" key="1">
    <citation type="journal article" date="2015" name="PeerJ">
        <title>First genomic representation of candidate bacterial phylum KSB3 points to enhanced environmental sensing as a trigger of wastewater bulking.</title>
        <authorList>
            <person name="Sekiguchi Y."/>
            <person name="Ohashi A."/>
            <person name="Parks D.H."/>
            <person name="Yamauchi T."/>
            <person name="Tyson G.W."/>
            <person name="Hugenholtz P."/>
        </authorList>
    </citation>
    <scope>NUCLEOTIDE SEQUENCE [LARGE SCALE GENOMIC DNA]</scope>
</reference>
<dbReference type="CDD" id="cd16936">
    <property type="entry name" value="HATPase_RsbW-like"/>
    <property type="match status" value="1"/>
</dbReference>
<dbReference type="InterPro" id="IPR050267">
    <property type="entry name" value="Anti-sigma-factor_SerPK"/>
</dbReference>
<dbReference type="Proteomes" id="UP000030700">
    <property type="component" value="Unassembled WGS sequence"/>
</dbReference>
<dbReference type="InterPro" id="IPR003594">
    <property type="entry name" value="HATPase_dom"/>
</dbReference>
<dbReference type="PANTHER" id="PTHR35526">
    <property type="entry name" value="ANTI-SIGMA-F FACTOR RSBW-RELATED"/>
    <property type="match status" value="1"/>
</dbReference>
<protein>
    <submittedName>
        <fullName evidence="3">Anti-sigma regulatory factor</fullName>
    </submittedName>
</protein>
<proteinExistence type="predicted"/>
<keyword evidence="1" id="KW-0418">Kinase</keyword>
<evidence type="ECO:0000313" key="4">
    <source>
        <dbReference type="Proteomes" id="UP000030700"/>
    </source>
</evidence>
<evidence type="ECO:0000259" key="2">
    <source>
        <dbReference type="Pfam" id="PF13581"/>
    </source>
</evidence>
<name>A0A0S6VZJ5_9BACT</name>
<gene>
    <name evidence="3" type="ORF">U14_03932</name>
</gene>
<dbReference type="EMBL" id="DF820459">
    <property type="protein sequence ID" value="GAK52677.1"/>
    <property type="molecule type" value="Genomic_DNA"/>
</dbReference>
<dbReference type="PANTHER" id="PTHR35526:SF3">
    <property type="entry name" value="ANTI-SIGMA-F FACTOR RSBW"/>
    <property type="match status" value="1"/>
</dbReference>
<dbReference type="AlphaFoldDB" id="A0A0S6VZJ5"/>
<dbReference type="SUPFAM" id="SSF55874">
    <property type="entry name" value="ATPase domain of HSP90 chaperone/DNA topoisomerase II/histidine kinase"/>
    <property type="match status" value="1"/>
</dbReference>
<sequence>MKDLKICIPSSTEFIVPVVKFFEAMFVEKAFEKSLTMNIVTSVIEAVGNAIVHGNRSDSRKYVTITARIEGKSMTIEVHDEGRGFDIDALPDPLAPENLLNLSGRGLFLIRSFMDHVTSRFNGSGYSLCMNKTFEREIE</sequence>
<dbReference type="Pfam" id="PF13581">
    <property type="entry name" value="HATPase_c_2"/>
    <property type="match status" value="1"/>
</dbReference>
<evidence type="ECO:0000256" key="1">
    <source>
        <dbReference type="ARBA" id="ARBA00022527"/>
    </source>
</evidence>
<keyword evidence="1" id="KW-0808">Transferase</keyword>